<accession>L1MKQ1</accession>
<dbReference type="PATRIC" id="fig|1035195.3.peg.450"/>
<dbReference type="InterPro" id="IPR027417">
    <property type="entry name" value="P-loop_NTPase"/>
</dbReference>
<feature type="domain" description="AAA" evidence="1">
    <location>
        <begin position="40"/>
        <end position="147"/>
    </location>
</feature>
<dbReference type="InterPro" id="IPR041682">
    <property type="entry name" value="AAA_14"/>
</dbReference>
<evidence type="ECO:0000313" key="3">
    <source>
        <dbReference type="EMBL" id="EKX91833.1"/>
    </source>
</evidence>
<dbReference type="SUPFAM" id="SSF52540">
    <property type="entry name" value="P-loop containing nucleoside triphosphate hydrolases"/>
    <property type="match status" value="1"/>
</dbReference>
<name>L1MKQ1_9CORY</name>
<reference evidence="3 4" key="1">
    <citation type="submission" date="2012-05" db="EMBL/GenBank/DDBJ databases">
        <authorList>
            <person name="Weinstock G."/>
            <person name="Sodergren E."/>
            <person name="Lobos E.A."/>
            <person name="Fulton L."/>
            <person name="Fulton R."/>
            <person name="Courtney L."/>
            <person name="Fronick C."/>
            <person name="O'Laughlin M."/>
            <person name="Godfrey J."/>
            <person name="Wilson R.M."/>
            <person name="Miner T."/>
            <person name="Farmer C."/>
            <person name="Delehaunty K."/>
            <person name="Cordes M."/>
            <person name="Minx P."/>
            <person name="Tomlinson C."/>
            <person name="Chen J."/>
            <person name="Wollam A."/>
            <person name="Pepin K.H."/>
            <person name="Bhonagiri V."/>
            <person name="Zhang X."/>
            <person name="Suruliraj S."/>
            <person name="Warren W."/>
            <person name="Mitreva M."/>
            <person name="Mardis E.R."/>
            <person name="Wilson R.K."/>
        </authorList>
    </citation>
    <scope>NUCLEOTIDE SEQUENCE [LARGE SCALE GENOMIC DNA]</scope>
    <source>
        <strain evidence="3 4">F0235</strain>
    </source>
</reference>
<dbReference type="PANTHER" id="PTHR43566">
    <property type="entry name" value="CONSERVED PROTEIN"/>
    <property type="match status" value="1"/>
</dbReference>
<evidence type="ECO:0000259" key="2">
    <source>
        <dbReference type="Pfam" id="PF13635"/>
    </source>
</evidence>
<dbReference type="PANTHER" id="PTHR43566:SF2">
    <property type="entry name" value="DUF4143 DOMAIN-CONTAINING PROTEIN"/>
    <property type="match status" value="1"/>
</dbReference>
<gene>
    <name evidence="3" type="ORF">HMPREF9997_00495</name>
</gene>
<sequence>MVCATWKEIFVLPKRHSKQAYLTRYIDYELDELIEDLSGIAIDGPKGVGKTATASLRSDVVLTLDDVAVRQVVEADAKRQLTVKSVVCVDEWQNYPPVWDTVRRLIDDKVATTFLLTGSASPVVGTTIHSGAGRIISLRMRPLSLAERAGTQPTVFIRDLFEREADIAGNSDFSLSDYATAICSTGLPGIYDLSPRARRASIAGYVTRIIDRDVPEQGGSVRRPDTLRSWLAAYAAASSTTTTYTKILDAATPADTDKISKKTSDKYRDLLTKIWVLDSVPAWSPQAPSLARLNLSPKHQLFDPGIAANLLGITDRTLVSAVKGTGEIFGQLFESLATLCVRTAGQAAEARTFHLRTKAGEHEVDLILERYDGAVLAFEVKLSPTVDDKDVSHLHWLGEQIGDRLVDKIVLTTGSTAYRRADGVAVVPLALLA</sequence>
<protein>
    <recommendedName>
        <fullName evidence="5">AAA+ ATPase domain-containing protein</fullName>
    </recommendedName>
</protein>
<dbReference type="eggNOG" id="COG1373">
    <property type="taxonomic scope" value="Bacteria"/>
</dbReference>
<dbReference type="Pfam" id="PF13173">
    <property type="entry name" value="AAA_14"/>
    <property type="match status" value="1"/>
</dbReference>
<dbReference type="Proteomes" id="UP000010445">
    <property type="component" value="Unassembled WGS sequence"/>
</dbReference>
<comment type="caution">
    <text evidence="3">The sequence shown here is derived from an EMBL/GenBank/DDBJ whole genome shotgun (WGS) entry which is preliminary data.</text>
</comment>
<evidence type="ECO:0000259" key="1">
    <source>
        <dbReference type="Pfam" id="PF13173"/>
    </source>
</evidence>
<dbReference type="AlphaFoldDB" id="L1MKQ1"/>
<dbReference type="STRING" id="1035195.HMPREF9997_00495"/>
<dbReference type="Pfam" id="PF13635">
    <property type="entry name" value="DUF4143"/>
    <property type="match status" value="1"/>
</dbReference>
<evidence type="ECO:0000313" key="4">
    <source>
        <dbReference type="Proteomes" id="UP000010445"/>
    </source>
</evidence>
<dbReference type="EMBL" id="AMEM01000009">
    <property type="protein sequence ID" value="EKX91833.1"/>
    <property type="molecule type" value="Genomic_DNA"/>
</dbReference>
<dbReference type="InterPro" id="IPR025420">
    <property type="entry name" value="DUF4143"/>
</dbReference>
<keyword evidence="4" id="KW-1185">Reference proteome</keyword>
<evidence type="ECO:0008006" key="5">
    <source>
        <dbReference type="Google" id="ProtNLM"/>
    </source>
</evidence>
<proteinExistence type="predicted"/>
<feature type="domain" description="DUF4143" evidence="2">
    <location>
        <begin position="212"/>
        <end position="383"/>
    </location>
</feature>
<dbReference type="HOGENOM" id="CLU_041527_4_1_11"/>
<organism evidence="3 4">
    <name type="scientific">Corynebacterium durum F0235</name>
    <dbReference type="NCBI Taxonomy" id="1035195"/>
    <lineage>
        <taxon>Bacteria</taxon>
        <taxon>Bacillati</taxon>
        <taxon>Actinomycetota</taxon>
        <taxon>Actinomycetes</taxon>
        <taxon>Mycobacteriales</taxon>
        <taxon>Corynebacteriaceae</taxon>
        <taxon>Corynebacterium</taxon>
    </lineage>
</organism>